<dbReference type="PATRIC" id="fig|211586.12.peg.1981"/>
<dbReference type="OrthoDB" id="5596796at2"/>
<dbReference type="BioCyc" id="SONE211586:G1GMP-1898-MONOMER"/>
<dbReference type="EMBL" id="AE014299">
    <property type="protein sequence ID" value="AAN55111.1"/>
    <property type="molecule type" value="Genomic_DNA"/>
</dbReference>
<dbReference type="Proteomes" id="UP000008186">
    <property type="component" value="Chromosome"/>
</dbReference>
<dbReference type="eggNOG" id="COG2911">
    <property type="taxonomic scope" value="Bacteria"/>
</dbReference>
<dbReference type="Pfam" id="PF11739">
    <property type="entry name" value="YdbH-like"/>
    <property type="match status" value="1"/>
</dbReference>
<evidence type="ECO:0000256" key="1">
    <source>
        <dbReference type="SAM" id="Phobius"/>
    </source>
</evidence>
<keyword evidence="3" id="KW-1185">Reference proteome</keyword>
<dbReference type="InterPro" id="IPR021730">
    <property type="entry name" value="YdbH"/>
</dbReference>
<accession>Q8EFB9</accession>
<dbReference type="DNASU" id="1169810"/>
<protein>
    <submittedName>
        <fullName evidence="2">Membrane-anchored YbdH domain protein</fullName>
    </submittedName>
</protein>
<reference evidence="2 3" key="2">
    <citation type="journal article" date="2005" name="Proteomics">
        <title>Global detection and characterization of hypothetical proteins in Shewanella oneidensis MR-1 using LC-MS based proteomics.</title>
        <authorList>
            <person name="Elias D.A."/>
            <person name="Monroe M.E."/>
            <person name="Marshall M.J."/>
            <person name="Romine M.F."/>
            <person name="Belieav A.S."/>
            <person name="Fredrickson J.K."/>
            <person name="Anderson G.A."/>
            <person name="Smith R.D."/>
            <person name="Lipton M.S."/>
        </authorList>
    </citation>
    <scope>NUCLEOTIDE SEQUENCE [LARGE SCALE GENOMIC DNA]</scope>
    <source>
        <strain evidence="3">ATCC 700550 / JCM 31522 / CIP 106686 / LMG 19005 / NCIMB 14063 / MR-1</strain>
    </source>
</reference>
<gene>
    <name evidence="2" type="ordered locus">SO_2064</name>
</gene>
<reference evidence="2 3" key="4">
    <citation type="journal article" date="2011" name="BMC Genomics">
        <title>Genome-wide protein localization prediction strategies for gram negative bacteria.</title>
        <authorList>
            <person name="Romine M.F."/>
        </authorList>
    </citation>
    <scope>NUCLEOTIDE SEQUENCE [LARGE SCALE GENOMIC DNA]</scope>
    <source>
        <strain evidence="3">ATCC 700550 / JCM 31522 / CIP 106686 / LMG 19005 / NCIMB 14063 / MR-1</strain>
    </source>
</reference>
<evidence type="ECO:0000313" key="3">
    <source>
        <dbReference type="Proteomes" id="UP000008186"/>
    </source>
</evidence>
<sequence length="1086" mass="119526">MVKTSIPLKKDTVEPALLASSAATSHSQMVETGAPRRRTTIKKRVKQSLIATTLAGMLAGIALTVWIVNSETETLILRAANYALSGMDSELTDIRLGSMGLEHWQIRSASIRVHDSHLVVKDLDIQLELNWPKSVAELLQLSQLDVLSQKIKHISTGEIEVELGQSLFERSPSIADEQTPAIPLNIKSLPLIEIGKTTLSLTAQANHSAYQLVMDKLSLDKHGELTTAFSHEDKPLVSLAATLGSDEWTLKSELNIAPLLESLHQISLHQTPTSILSQLIQWDQQWQALGMTLSGQLVSQSTFKLTTGDIKSDHQFIQPSVTLAHFADFTLAPQPAVAFSVSGSLAALNLTLEPFSLALTPNAAQQALLLDALNHSLQLNDNDYQTLNTLLSGLKSTQSPIGLAFLMTEPLHYTLAKSDEPLTLPAVELFTLGSKLETRIRLTNTRLDNAHLTPASDTWTLQTQWHIALQQNTPLNLRELDLHKRWQDAPQALNWGSSALQTAGVINLKQSAQGIDWQLKTAPISKESTDTLQLTLGDIHLQNATQASDTQNKQTQLGLGNVQLNAKAPLTVSSTSFSAQDATTAAGSQFALNLPPMSLTLKQLRFSQTVETLAIDNAHAQHQTQALDHSTKTSLSSRDDITVQDFSLGLSQGVAVNFSSQDPFLTAIQSSQIKNTLHWQAKQLSIEKQLSAKGRTRKQTVLKLDNLALVQDLHWKNSTLIGDEQWQVGNVQLQSHHQLQLANANLPLLLTGQWVVDTSMTEALSLLNQTQPLPAELNMTGHNQLQAQFQLTHQPEQTEFAMQITQSMTELEGFYKDTRFEGGKLQAQCEFTWGQSYKTPQASGDLSNYFSNLSRLNCPQTIMTFRLFDPGFPFTDIEVNADIVLDRDAEKLPENWLQQLTGLSDTDVSMTAKGNVLSGQFLLPDFNLKLQDKSHAYLLLQGMDLEEVLRIQPQIGIYANGLFDGVLPVDLVDGKVSISGGQLAARAPGGLIAISGNPAVDQMRQSQPYLDFVFSALEHLAYSQLSSSFDMDNTGDATLLVEVKGRSQGIERPIHLNYSHEENMLQLFRSLQIGNDLQNRIEKSVK</sequence>
<keyword evidence="1" id="KW-0472">Membrane</keyword>
<dbReference type="PaxDb" id="211586-SO_2064"/>
<reference evidence="2 3" key="1">
    <citation type="journal article" date="2002" name="Nat. Biotechnol.">
        <title>Genome sequence of the dissimilatory metal ion-reducing bacterium Shewanella oneidensis.</title>
        <authorList>
            <person name="Heidelberg J.F."/>
            <person name="Paulsen I.T."/>
            <person name="Nelson K.E."/>
            <person name="Gaidos E.J."/>
            <person name="Nelson W.C."/>
            <person name="Read T.D."/>
            <person name="Eisen J.A."/>
            <person name="Seshadri R."/>
            <person name="Ward N."/>
            <person name="Methe B."/>
            <person name="Clayton R.A."/>
            <person name="Meyer T."/>
            <person name="Tsapin A."/>
            <person name="Scott J."/>
            <person name="Beanan M."/>
            <person name="Brinkac L."/>
            <person name="Daugherty S."/>
            <person name="DeBoy R.T."/>
            <person name="Dodson R.J."/>
            <person name="Durkin A.S."/>
            <person name="Haft D.H."/>
            <person name="Kolonay J.F."/>
            <person name="Madupu R."/>
            <person name="Peterson J.D."/>
            <person name="Umayam L.A."/>
            <person name="White O."/>
            <person name="Wolf A.M."/>
            <person name="Vamathevan J."/>
            <person name="Weidman J."/>
            <person name="Impraim M."/>
            <person name="Lee K."/>
            <person name="Berry K."/>
            <person name="Lee C."/>
            <person name="Mueller J."/>
            <person name="Khouri H."/>
            <person name="Gill J."/>
            <person name="Utterback T.R."/>
            <person name="McDonald L.A."/>
            <person name="Feldblyum T.V."/>
            <person name="Smith H.O."/>
            <person name="Venter J.C."/>
            <person name="Nealson K.H."/>
            <person name="Fraser C.M."/>
        </authorList>
    </citation>
    <scope>NUCLEOTIDE SEQUENCE [LARGE SCALE GENOMIC DNA]</scope>
    <source>
        <strain evidence="3">ATCC 700550 / JCM 31522 / CIP 106686 / LMG 19005 / NCIMB 14063 / MR-1</strain>
    </source>
</reference>
<dbReference type="HOGENOM" id="CLU_289652_0_0_6"/>
<keyword evidence="1" id="KW-0812">Transmembrane</keyword>
<name>Q8EFB9_SHEON</name>
<evidence type="ECO:0000313" key="2">
    <source>
        <dbReference type="EMBL" id="AAN55111.1"/>
    </source>
</evidence>
<keyword evidence="1" id="KW-1133">Transmembrane helix</keyword>
<organism evidence="2 3">
    <name type="scientific">Shewanella oneidensis (strain ATCC 700550 / JCM 31522 / CIP 106686 / LMG 19005 / NCIMB 14063 / MR-1)</name>
    <dbReference type="NCBI Taxonomy" id="211586"/>
    <lineage>
        <taxon>Bacteria</taxon>
        <taxon>Pseudomonadati</taxon>
        <taxon>Pseudomonadota</taxon>
        <taxon>Gammaproteobacteria</taxon>
        <taxon>Alteromonadales</taxon>
        <taxon>Shewanellaceae</taxon>
        <taxon>Shewanella</taxon>
    </lineage>
</organism>
<proteinExistence type="predicted"/>
<feature type="transmembrane region" description="Helical" evidence="1">
    <location>
        <begin position="48"/>
        <end position="68"/>
    </location>
</feature>
<dbReference type="STRING" id="211586.SO_2064"/>
<dbReference type="AlphaFoldDB" id="Q8EFB9"/>
<reference evidence="2 3" key="3">
    <citation type="journal article" date="2008" name="Appl. Environ. Microbiol.">
        <title>Identification of mobile elements and pseudogenes in the Shewanella oneidensis MR-1 genome.</title>
        <authorList>
            <person name="Romine M.F."/>
            <person name="Carlson T.S."/>
            <person name="Norbeck A.D."/>
            <person name="McCue L.A."/>
            <person name="Lipton M.S."/>
        </authorList>
    </citation>
    <scope>NUCLEOTIDE SEQUENCE [LARGE SCALE GENOMIC DNA]</scope>
    <source>
        <strain evidence="3">ATCC 700550 / JCM 31522 / CIP 106686 / LMG 19005 / NCIMB 14063 / MR-1</strain>
    </source>
</reference>
<dbReference type="KEGG" id="son:SO_2064"/>
<dbReference type="RefSeq" id="WP_011072132.1">
    <property type="nucleotide sequence ID" value="NC_004347.2"/>
</dbReference>